<dbReference type="AlphaFoldDB" id="A0A7S9LKE7"/>
<evidence type="ECO:0000313" key="2">
    <source>
        <dbReference type="Proteomes" id="UP000594430"/>
    </source>
</evidence>
<name>A0A7S9LKE7_9PSED</name>
<reference evidence="1 2" key="1">
    <citation type="submission" date="2020-11" db="EMBL/GenBank/DDBJ databases">
        <title>Pseudomonas fulva producing VIM-24.</title>
        <authorList>
            <person name="Liu S."/>
        </authorList>
    </citation>
    <scope>NUCLEOTIDE SEQUENCE [LARGE SCALE GENOMIC DNA]</scope>
    <source>
        <strain evidence="1 2">ZDHY414</strain>
    </source>
</reference>
<gene>
    <name evidence="1" type="ORF">IZU98_08140</name>
</gene>
<dbReference type="RefSeq" id="WP_196110582.1">
    <property type="nucleotide sequence ID" value="NZ_CP064943.1"/>
</dbReference>
<accession>A0A7S9LKE7</accession>
<dbReference type="EMBL" id="CP064946">
    <property type="protein sequence ID" value="QPH50656.1"/>
    <property type="molecule type" value="Genomic_DNA"/>
</dbReference>
<proteinExistence type="predicted"/>
<sequence length="258" mass="27625">MSLGFNAPDTTIGYIGNSAVLVSKLDANDKPVGGFFNVGQISSAVLSLSTDKVEMMDMVYGTGGVAKSKIIKTSGELTINMRSYSPEVMEMALFGKATADIAEVGAKFTGQVYKNRSINVNGVISAVTSVTVEGATESLEDGIDYVASNGTIHFFETNAFEDGDTVTVVYDKAAVQRIEGMVNTSVKVMIIFDARNTEEKDVPVKVTYYKVSLSPAAARNLVSSDFDTQEIKGTVEVSRFVNGSGLSKMFKEEHVVSQ</sequence>
<dbReference type="Proteomes" id="UP000594430">
    <property type="component" value="Chromosome"/>
</dbReference>
<protein>
    <submittedName>
        <fullName evidence="1">Uncharacterized protein</fullName>
    </submittedName>
</protein>
<organism evidence="1 2">
    <name type="scientific">Pseudomonas fulva</name>
    <dbReference type="NCBI Taxonomy" id="47880"/>
    <lineage>
        <taxon>Bacteria</taxon>
        <taxon>Pseudomonadati</taxon>
        <taxon>Pseudomonadota</taxon>
        <taxon>Gammaproteobacteria</taxon>
        <taxon>Pseudomonadales</taxon>
        <taxon>Pseudomonadaceae</taxon>
        <taxon>Pseudomonas</taxon>
    </lineage>
</organism>
<evidence type="ECO:0000313" key="1">
    <source>
        <dbReference type="EMBL" id="QPH50656.1"/>
    </source>
</evidence>